<gene>
    <name evidence="2" type="ORF">SAMN05421543_106169</name>
</gene>
<dbReference type="EMBL" id="FPBV01000006">
    <property type="protein sequence ID" value="SFU71268.1"/>
    <property type="molecule type" value="Genomic_DNA"/>
</dbReference>
<feature type="domain" description="Phage protein Gp138 N-terminal" evidence="1">
    <location>
        <begin position="32"/>
        <end position="134"/>
    </location>
</feature>
<dbReference type="InterPro" id="IPR037026">
    <property type="entry name" value="Vgr_OB-fold_dom_sf"/>
</dbReference>
<sequence>MAIPISQRIPNNEEEFYRQMMEAWARTIRVAIPGIIQSFDPVEQTVTVQPAIRERIQDPNTLEHSWVNLPLLVDVPVVLPRAGGFSITFPIQKGDECLVVFGDMCMDAWWANGGVQNQMETRRHDLSDGFAIVGVTSQPRRLSGWSTDALQIRTDDGATYISVKPGEIDLVASTVKVNGTVIG</sequence>
<organism evidence="2 3">
    <name type="scientific">Alicyclobacillus macrosporangiidus</name>
    <dbReference type="NCBI Taxonomy" id="392015"/>
    <lineage>
        <taxon>Bacteria</taxon>
        <taxon>Bacillati</taxon>
        <taxon>Bacillota</taxon>
        <taxon>Bacilli</taxon>
        <taxon>Bacillales</taxon>
        <taxon>Alicyclobacillaceae</taxon>
        <taxon>Alicyclobacillus</taxon>
    </lineage>
</organism>
<evidence type="ECO:0000313" key="2">
    <source>
        <dbReference type="EMBL" id="SFU71268.1"/>
    </source>
</evidence>
<evidence type="ECO:0000259" key="1">
    <source>
        <dbReference type="Pfam" id="PF18352"/>
    </source>
</evidence>
<evidence type="ECO:0000313" key="3">
    <source>
        <dbReference type="Proteomes" id="UP000183508"/>
    </source>
</evidence>
<accession>A0A1I7IEE4</accession>
<dbReference type="OrthoDB" id="1903830at2"/>
<reference evidence="3" key="1">
    <citation type="submission" date="2016-10" db="EMBL/GenBank/DDBJ databases">
        <authorList>
            <person name="Varghese N."/>
        </authorList>
    </citation>
    <scope>NUCLEOTIDE SEQUENCE [LARGE SCALE GENOMIC DNA]</scope>
    <source>
        <strain evidence="3">DSM 17980</strain>
    </source>
</reference>
<dbReference type="InterPro" id="IPR041599">
    <property type="entry name" value="Gp138_N"/>
</dbReference>
<dbReference type="AlphaFoldDB" id="A0A1I7IEE4"/>
<dbReference type="Gene3D" id="2.40.50.230">
    <property type="entry name" value="Gp5 N-terminal domain"/>
    <property type="match status" value="1"/>
</dbReference>
<protein>
    <recommendedName>
        <fullName evidence="1">Phage protein Gp138 N-terminal domain-containing protein</fullName>
    </recommendedName>
</protein>
<dbReference type="STRING" id="392015.SAMN05421543_106169"/>
<dbReference type="RefSeq" id="WP_074951096.1">
    <property type="nucleotide sequence ID" value="NZ_FPBV01000006.1"/>
</dbReference>
<name>A0A1I7IEE4_9BACL</name>
<dbReference type="Proteomes" id="UP000183508">
    <property type="component" value="Unassembled WGS sequence"/>
</dbReference>
<dbReference type="Pfam" id="PF18352">
    <property type="entry name" value="Gp138_N"/>
    <property type="match status" value="1"/>
</dbReference>
<keyword evidence="3" id="KW-1185">Reference proteome</keyword>
<proteinExistence type="predicted"/>